<feature type="transmembrane region" description="Helical" evidence="1">
    <location>
        <begin position="78"/>
        <end position="97"/>
    </location>
</feature>
<gene>
    <name evidence="2" type="ORF">GDO81_009893</name>
</gene>
<keyword evidence="1" id="KW-1133">Transmembrane helix</keyword>
<keyword evidence="1" id="KW-0472">Membrane</keyword>
<dbReference type="AlphaFoldDB" id="A0AAV7BVY0"/>
<comment type="caution">
    <text evidence="2">The sequence shown here is derived from an EMBL/GenBank/DDBJ whole genome shotgun (WGS) entry which is preliminary data.</text>
</comment>
<accession>A0AAV7BVY0</accession>
<reference evidence="2" key="1">
    <citation type="thesis" date="2020" institute="ProQuest LLC" country="789 East Eisenhower Parkway, Ann Arbor, MI, USA">
        <title>Comparative Genomics and Chromosome Evolution.</title>
        <authorList>
            <person name="Mudd A.B."/>
        </authorList>
    </citation>
    <scope>NUCLEOTIDE SEQUENCE</scope>
    <source>
        <strain evidence="2">237g6f4</strain>
        <tissue evidence="2">Blood</tissue>
    </source>
</reference>
<dbReference type="EMBL" id="WNYA01000004">
    <property type="protein sequence ID" value="KAG8576539.1"/>
    <property type="molecule type" value="Genomic_DNA"/>
</dbReference>
<evidence type="ECO:0000313" key="3">
    <source>
        <dbReference type="Proteomes" id="UP000824782"/>
    </source>
</evidence>
<sequence length="123" mass="13686">MLRLLSCFSLRNTYFLVSSVKPSSSVFLPSPLSVASLITCLVSSNPTQSTSSLSNTVVHFPPHVDISTPVSSSLSLTALWYSLLTSLSFSSLFYLLFSFRKRAQSDITMVIRLWIAKEGRERM</sequence>
<keyword evidence="3" id="KW-1185">Reference proteome</keyword>
<proteinExistence type="predicted"/>
<name>A0AAV7BVY0_ENGPU</name>
<organism evidence="2 3">
    <name type="scientific">Engystomops pustulosus</name>
    <name type="common">Tungara frog</name>
    <name type="synonym">Physalaemus pustulosus</name>
    <dbReference type="NCBI Taxonomy" id="76066"/>
    <lineage>
        <taxon>Eukaryota</taxon>
        <taxon>Metazoa</taxon>
        <taxon>Chordata</taxon>
        <taxon>Craniata</taxon>
        <taxon>Vertebrata</taxon>
        <taxon>Euteleostomi</taxon>
        <taxon>Amphibia</taxon>
        <taxon>Batrachia</taxon>
        <taxon>Anura</taxon>
        <taxon>Neobatrachia</taxon>
        <taxon>Hyloidea</taxon>
        <taxon>Leptodactylidae</taxon>
        <taxon>Leiuperinae</taxon>
        <taxon>Engystomops</taxon>
    </lineage>
</organism>
<evidence type="ECO:0000313" key="2">
    <source>
        <dbReference type="EMBL" id="KAG8576539.1"/>
    </source>
</evidence>
<protein>
    <submittedName>
        <fullName evidence="2">Uncharacterized protein</fullName>
    </submittedName>
</protein>
<evidence type="ECO:0000256" key="1">
    <source>
        <dbReference type="SAM" id="Phobius"/>
    </source>
</evidence>
<dbReference type="Proteomes" id="UP000824782">
    <property type="component" value="Unassembled WGS sequence"/>
</dbReference>
<keyword evidence="1" id="KW-0812">Transmembrane</keyword>